<dbReference type="Pfam" id="PF00041">
    <property type="entry name" value="fn3"/>
    <property type="match status" value="10"/>
</dbReference>
<evidence type="ECO:0000313" key="2">
    <source>
        <dbReference type="Ensembl" id="ENSLLEP00000046251.1"/>
    </source>
</evidence>
<dbReference type="Proteomes" id="UP000694569">
    <property type="component" value="Unplaced"/>
</dbReference>
<keyword evidence="3" id="KW-1185">Reference proteome</keyword>
<evidence type="ECO:0000313" key="3">
    <source>
        <dbReference type="Proteomes" id="UP000694569"/>
    </source>
</evidence>
<dbReference type="PANTHER" id="PTHR46957:SF5">
    <property type="entry name" value="PROTEIN-TYROSINE-PHOSPHATASE"/>
    <property type="match status" value="1"/>
</dbReference>
<dbReference type="AlphaFoldDB" id="A0A8C5R1R2"/>
<protein>
    <recommendedName>
        <fullName evidence="1">Fibronectin type-III domain-containing protein</fullName>
    </recommendedName>
</protein>
<dbReference type="InterPro" id="IPR036116">
    <property type="entry name" value="FN3_sf"/>
</dbReference>
<feature type="domain" description="Fibronectin type-III" evidence="1">
    <location>
        <begin position="537"/>
        <end position="621"/>
    </location>
</feature>
<accession>A0A8C5R1R2</accession>
<dbReference type="PROSITE" id="PS50853">
    <property type="entry name" value="FN3"/>
    <property type="match status" value="6"/>
</dbReference>
<sequence length="881" mass="96216">MICIGPGLAQNIIVNNYGSISYFVVSWTKPTGKVDNYIITLTGDVNNTITTSSTQVLYTDLLPGRQYSITIQTVSGNCKQTASPVTEATYPTPPQFFTLTNIGTNSISLSGMEPVNMADVTNTFNISYRNSSGSWTVSSNTLNVTLQNLTSGTNYTITVVTVGARQYQSSPVSESVYTKPLPVKQLRYKNVTSDSVSLIWDHPDEYKSDYTYRVQTANSSSVTLKNQTTATNQSVVTDLTAGKTYTFTVFTLAVDNDTESEPVSYTICIAPSLDKMFVMNNNSTNSLYVNWESIEGNMDYYIITLTGDINNTIRTSSTQENFTDLLPGRNYSIMIQTVSGDCIQTASPVTEATYPTPPQSLIFTNIGANRISLSWTEPVNMADVTKTFNITYRNSSGSWTVSSNTLNVTLQNLTSGTNYTITVVTVGVRQSQSSPVSKSIYTKLLPVRQLRSSDVTSDSVSLIWDHPDEYKSDYSYRVQTANSSSVTLKNQTTATNQSVVTDLPAGDAYTFTVFTRAADTITESEPVSYTICIGPNLAQNIIVNNYGSTSFLVVTWTKPKGKVDKYTVTLTGDVNNTITTSSAQVYFTDLLPGRQYSIVIQTTSGNCNKTASPVTEATYPAPPHFLIFINIGTNSISLSWTEPVNMADVTKTFDITYRNSSGSWTVSSNTLNVTLQNLTSGTNYTITVATVGARQYQSSPVSASVYTKLLPVKQLRSSNVMSDSVSLIWDHPDEYKSDYTYRVQTANSSSVTLKNQTTATNQSVVTDLTAGETYTFTVYTIAADTVTESEPVLYTTCIAPSLDNMFVLNNKSINSIKVKWESLEGKVDNYTVTLTGDVNNTITTNSTQVNFTNLLPGRQYSIVIQTASGNCNQTASPVTEA</sequence>
<feature type="domain" description="Fibronectin type-III" evidence="1">
    <location>
        <begin position="799"/>
        <end position="881"/>
    </location>
</feature>
<feature type="domain" description="Fibronectin type-III" evidence="1">
    <location>
        <begin position="8"/>
        <end position="92"/>
    </location>
</feature>
<dbReference type="SMART" id="SM00060">
    <property type="entry name" value="FN3"/>
    <property type="match status" value="10"/>
</dbReference>
<dbReference type="InterPro" id="IPR013783">
    <property type="entry name" value="Ig-like_fold"/>
</dbReference>
<dbReference type="PANTHER" id="PTHR46957">
    <property type="entry name" value="CYTOKINE RECEPTOR"/>
    <property type="match status" value="1"/>
</dbReference>
<feature type="domain" description="Fibronectin type-III" evidence="1">
    <location>
        <begin position="357"/>
        <end position="447"/>
    </location>
</feature>
<reference evidence="2" key="2">
    <citation type="submission" date="2025-09" db="UniProtKB">
        <authorList>
            <consortium name="Ensembl"/>
        </authorList>
    </citation>
    <scope>IDENTIFICATION</scope>
</reference>
<evidence type="ECO:0000259" key="1">
    <source>
        <dbReference type="PROSITE" id="PS50853"/>
    </source>
</evidence>
<dbReference type="Gene3D" id="2.60.40.10">
    <property type="entry name" value="Immunoglobulins"/>
    <property type="match status" value="10"/>
</dbReference>
<name>A0A8C5R1R2_9ANUR</name>
<feature type="domain" description="Fibronectin type-III" evidence="1">
    <location>
        <begin position="93"/>
        <end position="183"/>
    </location>
</feature>
<dbReference type="InterPro" id="IPR050713">
    <property type="entry name" value="RTP_Phos/Ushers"/>
</dbReference>
<dbReference type="CDD" id="cd00063">
    <property type="entry name" value="FN3"/>
    <property type="match status" value="6"/>
</dbReference>
<feature type="domain" description="Fibronectin type-III" evidence="1">
    <location>
        <begin position="622"/>
        <end position="712"/>
    </location>
</feature>
<dbReference type="InterPro" id="IPR003961">
    <property type="entry name" value="FN3_dom"/>
</dbReference>
<organism evidence="2 3">
    <name type="scientific">Leptobrachium leishanense</name>
    <name type="common">Leishan spiny toad</name>
    <dbReference type="NCBI Taxonomy" id="445787"/>
    <lineage>
        <taxon>Eukaryota</taxon>
        <taxon>Metazoa</taxon>
        <taxon>Chordata</taxon>
        <taxon>Craniata</taxon>
        <taxon>Vertebrata</taxon>
        <taxon>Euteleostomi</taxon>
        <taxon>Amphibia</taxon>
        <taxon>Batrachia</taxon>
        <taxon>Anura</taxon>
        <taxon>Pelobatoidea</taxon>
        <taxon>Megophryidae</taxon>
        <taxon>Leptobrachium</taxon>
    </lineage>
</organism>
<dbReference type="GO" id="GO:0043235">
    <property type="term" value="C:receptor complex"/>
    <property type="evidence" value="ECO:0007669"/>
    <property type="project" value="TreeGrafter"/>
</dbReference>
<dbReference type="SUPFAM" id="SSF49265">
    <property type="entry name" value="Fibronectin type III"/>
    <property type="match status" value="7"/>
</dbReference>
<dbReference type="Ensembl" id="ENSLLET00000048089.1">
    <property type="protein sequence ID" value="ENSLLEP00000046251.1"/>
    <property type="gene ID" value="ENSLLEG00000029331.1"/>
</dbReference>
<reference evidence="2" key="1">
    <citation type="submission" date="2025-08" db="UniProtKB">
        <authorList>
            <consortium name="Ensembl"/>
        </authorList>
    </citation>
    <scope>IDENTIFICATION</scope>
</reference>
<dbReference type="OrthoDB" id="10253954at2759"/>
<proteinExistence type="predicted"/>
<dbReference type="GeneTree" id="ENSGT00940000156870"/>